<dbReference type="Proteomes" id="UP000027195">
    <property type="component" value="Unassembled WGS sequence"/>
</dbReference>
<evidence type="ECO:0000313" key="7">
    <source>
        <dbReference type="EMBL" id="KDQ12782.1"/>
    </source>
</evidence>
<dbReference type="AlphaFoldDB" id="A0A067MLN6"/>
<comment type="function">
    <text evidence="5">Exoribonuclease involved in ribosome biosynthesis. Involved in the processing of ITS1, the internal transcribed spacer localized between the 18S and 5.8S rRNAs.</text>
</comment>
<dbReference type="PANTHER" id="PTHR12801:SF45">
    <property type="entry name" value="RNA EXONUCLEASE 4"/>
    <property type="match status" value="1"/>
</dbReference>
<dbReference type="InterPro" id="IPR036397">
    <property type="entry name" value="RNaseH_sf"/>
</dbReference>
<evidence type="ECO:0000256" key="4">
    <source>
        <dbReference type="ARBA" id="ARBA00022839"/>
    </source>
</evidence>
<dbReference type="GO" id="GO:0005634">
    <property type="term" value="C:nucleus"/>
    <property type="evidence" value="ECO:0007669"/>
    <property type="project" value="TreeGrafter"/>
</dbReference>
<reference evidence="8" key="1">
    <citation type="journal article" date="2014" name="Proc. Natl. Acad. Sci. U.S.A.">
        <title>Extensive sampling of basidiomycete genomes demonstrates inadequacy of the white-rot/brown-rot paradigm for wood decay fungi.</title>
        <authorList>
            <person name="Riley R."/>
            <person name="Salamov A.A."/>
            <person name="Brown D.W."/>
            <person name="Nagy L.G."/>
            <person name="Floudas D."/>
            <person name="Held B.W."/>
            <person name="Levasseur A."/>
            <person name="Lombard V."/>
            <person name="Morin E."/>
            <person name="Otillar R."/>
            <person name="Lindquist E.A."/>
            <person name="Sun H."/>
            <person name="LaButti K.M."/>
            <person name="Schmutz J."/>
            <person name="Jabbour D."/>
            <person name="Luo H."/>
            <person name="Baker S.E."/>
            <person name="Pisabarro A.G."/>
            <person name="Walton J.D."/>
            <person name="Blanchette R.A."/>
            <person name="Henrissat B."/>
            <person name="Martin F."/>
            <person name="Cullen D."/>
            <person name="Hibbett D.S."/>
            <person name="Grigoriev I.V."/>
        </authorList>
    </citation>
    <scope>NUCLEOTIDE SEQUENCE [LARGE SCALE GENOMIC DNA]</scope>
    <source>
        <strain evidence="8">FD-172 SS1</strain>
    </source>
</reference>
<dbReference type="OrthoDB" id="8191639at2759"/>
<organism evidence="7 8">
    <name type="scientific">Botryobasidium botryosum (strain FD-172 SS1)</name>
    <dbReference type="NCBI Taxonomy" id="930990"/>
    <lineage>
        <taxon>Eukaryota</taxon>
        <taxon>Fungi</taxon>
        <taxon>Dikarya</taxon>
        <taxon>Basidiomycota</taxon>
        <taxon>Agaricomycotina</taxon>
        <taxon>Agaricomycetes</taxon>
        <taxon>Cantharellales</taxon>
        <taxon>Botryobasidiaceae</taxon>
        <taxon>Botryobasidium</taxon>
    </lineage>
</organism>
<evidence type="ECO:0000256" key="3">
    <source>
        <dbReference type="ARBA" id="ARBA00022801"/>
    </source>
</evidence>
<accession>A0A067MLN6</accession>
<keyword evidence="2" id="KW-0540">Nuclease</keyword>
<evidence type="ECO:0000256" key="2">
    <source>
        <dbReference type="ARBA" id="ARBA00022722"/>
    </source>
</evidence>
<keyword evidence="8" id="KW-1185">Reference proteome</keyword>
<keyword evidence="4" id="KW-0269">Exonuclease</keyword>
<proteinExistence type="predicted"/>
<dbReference type="GO" id="GO:0006364">
    <property type="term" value="P:rRNA processing"/>
    <property type="evidence" value="ECO:0007669"/>
    <property type="project" value="UniProtKB-KW"/>
</dbReference>
<sequence length="187" mass="20926">RYVSLSCQSVGIGSGGTIPMLARATVVDYRGTILLDCLVQPTQPVVSYRTTTTGFKAEHFLEDRMVPFHTVQASVAELIRGKVVVGYSLWTDFSVLGISHPALDTRDLAVYLPFRTALHTPNQIIGLQTLIWQLMRRHIRSGYINPVEDSRAAIDLFRSHEEEWEGQVSAGYWPCALPPANFARCFM</sequence>
<keyword evidence="3" id="KW-0378">Hydrolase</keyword>
<gene>
    <name evidence="7" type="ORF">BOTBODRAFT_112533</name>
</gene>
<evidence type="ECO:0000313" key="8">
    <source>
        <dbReference type="Proteomes" id="UP000027195"/>
    </source>
</evidence>
<dbReference type="PANTHER" id="PTHR12801">
    <property type="entry name" value="RNA EXONUCLEASE REXO1 / RECO3 FAMILY MEMBER-RELATED"/>
    <property type="match status" value="1"/>
</dbReference>
<dbReference type="GO" id="GO:0003676">
    <property type="term" value="F:nucleic acid binding"/>
    <property type="evidence" value="ECO:0007669"/>
    <property type="project" value="InterPro"/>
</dbReference>
<dbReference type="InParanoid" id="A0A067MLN6"/>
<dbReference type="InterPro" id="IPR012337">
    <property type="entry name" value="RNaseH-like_sf"/>
</dbReference>
<dbReference type="SMART" id="SM00479">
    <property type="entry name" value="EXOIII"/>
    <property type="match status" value="1"/>
</dbReference>
<dbReference type="STRING" id="930990.A0A067MLN6"/>
<dbReference type="InterPro" id="IPR013520">
    <property type="entry name" value="Ribonucl_H"/>
</dbReference>
<dbReference type="EMBL" id="KL198048">
    <property type="protein sequence ID" value="KDQ12782.1"/>
    <property type="molecule type" value="Genomic_DNA"/>
</dbReference>
<name>A0A067MLN6_BOTB1</name>
<feature type="domain" description="Exonuclease" evidence="6">
    <location>
        <begin position="1"/>
        <end position="166"/>
    </location>
</feature>
<dbReference type="Gene3D" id="3.30.420.10">
    <property type="entry name" value="Ribonuclease H-like superfamily/Ribonuclease H"/>
    <property type="match status" value="1"/>
</dbReference>
<evidence type="ECO:0000256" key="5">
    <source>
        <dbReference type="ARBA" id="ARBA00025599"/>
    </source>
</evidence>
<feature type="non-terminal residue" evidence="7">
    <location>
        <position position="1"/>
    </location>
</feature>
<dbReference type="HOGENOM" id="CLU_022453_3_0_1"/>
<dbReference type="InterPro" id="IPR047021">
    <property type="entry name" value="REXO1/3/4-like"/>
</dbReference>
<dbReference type="GO" id="GO:0004527">
    <property type="term" value="F:exonuclease activity"/>
    <property type="evidence" value="ECO:0007669"/>
    <property type="project" value="UniProtKB-KW"/>
</dbReference>
<evidence type="ECO:0000259" key="6">
    <source>
        <dbReference type="SMART" id="SM00479"/>
    </source>
</evidence>
<evidence type="ECO:0000256" key="1">
    <source>
        <dbReference type="ARBA" id="ARBA00022552"/>
    </source>
</evidence>
<dbReference type="SUPFAM" id="SSF53098">
    <property type="entry name" value="Ribonuclease H-like"/>
    <property type="match status" value="1"/>
</dbReference>
<protein>
    <recommendedName>
        <fullName evidence="6">Exonuclease domain-containing protein</fullName>
    </recommendedName>
</protein>
<keyword evidence="1" id="KW-0698">rRNA processing</keyword>